<comment type="caution">
    <text evidence="1">The sequence shown here is derived from an EMBL/GenBank/DDBJ whole genome shotgun (WGS) entry which is preliminary data.</text>
</comment>
<reference evidence="1" key="1">
    <citation type="journal article" date="2023" name="G3 (Bethesda)">
        <title>Whole genome assemblies of Zophobas morio and Tenebrio molitor.</title>
        <authorList>
            <person name="Kaur S."/>
            <person name="Stinson S.A."/>
            <person name="diCenzo G.C."/>
        </authorList>
    </citation>
    <scope>NUCLEOTIDE SEQUENCE</scope>
    <source>
        <strain evidence="1">QUZm001</strain>
    </source>
</reference>
<organism evidence="1 2">
    <name type="scientific">Zophobas morio</name>
    <dbReference type="NCBI Taxonomy" id="2755281"/>
    <lineage>
        <taxon>Eukaryota</taxon>
        <taxon>Metazoa</taxon>
        <taxon>Ecdysozoa</taxon>
        <taxon>Arthropoda</taxon>
        <taxon>Hexapoda</taxon>
        <taxon>Insecta</taxon>
        <taxon>Pterygota</taxon>
        <taxon>Neoptera</taxon>
        <taxon>Endopterygota</taxon>
        <taxon>Coleoptera</taxon>
        <taxon>Polyphaga</taxon>
        <taxon>Cucujiformia</taxon>
        <taxon>Tenebrionidae</taxon>
        <taxon>Zophobas</taxon>
    </lineage>
</organism>
<accession>A0AA38MG18</accession>
<gene>
    <name evidence="1" type="ORF">Zmor_013796</name>
</gene>
<dbReference type="AlphaFoldDB" id="A0AA38MG18"/>
<evidence type="ECO:0000313" key="1">
    <source>
        <dbReference type="EMBL" id="KAJ3654621.1"/>
    </source>
</evidence>
<protein>
    <submittedName>
        <fullName evidence="1">Uncharacterized protein</fullName>
    </submittedName>
</protein>
<dbReference type="EMBL" id="JALNTZ010000004">
    <property type="protein sequence ID" value="KAJ3654621.1"/>
    <property type="molecule type" value="Genomic_DNA"/>
</dbReference>
<dbReference type="Proteomes" id="UP001168821">
    <property type="component" value="Unassembled WGS sequence"/>
</dbReference>
<sequence>MIGCNHVCSMNQLPEATDRYWCSVFQQTAPGARHRADSTLHTIPLRFITGMESRLLPPNHLETYETPNLLGESYGNRDSFLLVLTTSFRSISVTYLVE</sequence>
<evidence type="ECO:0000313" key="2">
    <source>
        <dbReference type="Proteomes" id="UP001168821"/>
    </source>
</evidence>
<keyword evidence="2" id="KW-1185">Reference proteome</keyword>
<proteinExistence type="predicted"/>
<name>A0AA38MG18_9CUCU</name>